<reference evidence="1 2" key="1">
    <citation type="submission" date="2019-05" db="EMBL/GenBank/DDBJ databases">
        <title>Georgenia *** sp. nov., and Georgenia *** sp. nov., isolated from the intestinal contents of plateau pika (Ochotona curzoniae) in the Qinghai-Tibet plateau of China.</title>
        <authorList>
            <person name="Tian Z."/>
        </authorList>
    </citation>
    <scope>NUCLEOTIDE SEQUENCE [LARGE SCALE GENOMIC DNA]</scope>
    <source>
        <strain evidence="1 2">Z294</strain>
    </source>
</reference>
<organism evidence="1 2">
    <name type="scientific">Georgenia wutianyii</name>
    <dbReference type="NCBI Taxonomy" id="2585135"/>
    <lineage>
        <taxon>Bacteria</taxon>
        <taxon>Bacillati</taxon>
        <taxon>Actinomycetota</taxon>
        <taxon>Actinomycetes</taxon>
        <taxon>Micrococcales</taxon>
        <taxon>Bogoriellaceae</taxon>
        <taxon>Georgenia</taxon>
    </lineage>
</organism>
<accession>A0ABX5VMU9</accession>
<dbReference type="Proteomes" id="UP000313948">
    <property type="component" value="Chromosome"/>
</dbReference>
<gene>
    <name evidence="1" type="ORF">FE251_09215</name>
</gene>
<evidence type="ECO:0000313" key="1">
    <source>
        <dbReference type="EMBL" id="QDB79533.1"/>
    </source>
</evidence>
<proteinExistence type="predicted"/>
<dbReference type="EMBL" id="CP040899">
    <property type="protein sequence ID" value="QDB79533.1"/>
    <property type="molecule type" value="Genomic_DNA"/>
</dbReference>
<dbReference type="RefSeq" id="WP_139948560.1">
    <property type="nucleotide sequence ID" value="NZ_CP040899.1"/>
</dbReference>
<sequence>MTYPLTLPDPCPLCSGPVTYSGRGRRPVYCSPACKRKAETEIRRQERARAFGVRECPVCGLPVTYSGKGRRPTFCGPVCSNTTMADEYRARRYYAEIRKANRHIFRYVPPGRRVVEDPITLSGSIIPPEQARMEARSAALSDVDGDDGGSGPVLKGRIPGTVPARWAERQTTSDDEAATWLKENDPHYRVGLISEISDPDERAAERLAEELDNEDHAA</sequence>
<name>A0ABX5VMU9_9MICO</name>
<protein>
    <submittedName>
        <fullName evidence="1">Uncharacterized protein</fullName>
    </submittedName>
</protein>
<evidence type="ECO:0000313" key="2">
    <source>
        <dbReference type="Proteomes" id="UP000313948"/>
    </source>
</evidence>
<keyword evidence="2" id="KW-1185">Reference proteome</keyword>